<dbReference type="EMBL" id="UYSL01025057">
    <property type="protein sequence ID" value="VDL84087.1"/>
    <property type="molecule type" value="Genomic_DNA"/>
</dbReference>
<dbReference type="AlphaFoldDB" id="A0A0N4YSX7"/>
<feature type="transmembrane region" description="Helical" evidence="1">
    <location>
        <begin position="52"/>
        <end position="77"/>
    </location>
</feature>
<keyword evidence="1" id="KW-0812">Transmembrane</keyword>
<evidence type="ECO:0000313" key="4">
    <source>
        <dbReference type="WBParaSite" id="NBR_0002034901-mRNA-1"/>
    </source>
</evidence>
<gene>
    <name evidence="2" type="ORF">NBR_LOCUS20350</name>
</gene>
<keyword evidence="3" id="KW-1185">Reference proteome</keyword>
<evidence type="ECO:0000313" key="2">
    <source>
        <dbReference type="EMBL" id="VDL84087.1"/>
    </source>
</evidence>
<dbReference type="WBParaSite" id="NBR_0002034901-mRNA-1">
    <property type="protein sequence ID" value="NBR_0002034901-mRNA-1"/>
    <property type="gene ID" value="NBR_0002034901"/>
</dbReference>
<evidence type="ECO:0000313" key="3">
    <source>
        <dbReference type="Proteomes" id="UP000271162"/>
    </source>
</evidence>
<proteinExistence type="predicted"/>
<sequence>MKAAQTVPVVFINHFSQMAKGASKKSGKSQESVSRTKKVENVAPVTSHGSGYVLFLVIGVLLVIGLGVAAYVILFVWKPHEKFWKQHLDFETLITAVIVS</sequence>
<dbReference type="Proteomes" id="UP000271162">
    <property type="component" value="Unassembled WGS sequence"/>
</dbReference>
<evidence type="ECO:0000256" key="1">
    <source>
        <dbReference type="SAM" id="Phobius"/>
    </source>
</evidence>
<reference evidence="2 3" key="2">
    <citation type="submission" date="2018-11" db="EMBL/GenBank/DDBJ databases">
        <authorList>
            <consortium name="Pathogen Informatics"/>
        </authorList>
    </citation>
    <scope>NUCLEOTIDE SEQUENCE [LARGE SCALE GENOMIC DNA]</scope>
</reference>
<accession>A0A0N4YSX7</accession>
<keyword evidence="1" id="KW-0472">Membrane</keyword>
<name>A0A0N4YSX7_NIPBR</name>
<organism evidence="4">
    <name type="scientific">Nippostrongylus brasiliensis</name>
    <name type="common">Rat hookworm</name>
    <dbReference type="NCBI Taxonomy" id="27835"/>
    <lineage>
        <taxon>Eukaryota</taxon>
        <taxon>Metazoa</taxon>
        <taxon>Ecdysozoa</taxon>
        <taxon>Nematoda</taxon>
        <taxon>Chromadorea</taxon>
        <taxon>Rhabditida</taxon>
        <taxon>Rhabditina</taxon>
        <taxon>Rhabditomorpha</taxon>
        <taxon>Strongyloidea</taxon>
        <taxon>Heligmosomidae</taxon>
        <taxon>Nippostrongylus</taxon>
    </lineage>
</organism>
<protein>
    <submittedName>
        <fullName evidence="4">Ovule protein</fullName>
    </submittedName>
</protein>
<reference evidence="4" key="1">
    <citation type="submission" date="2017-02" db="UniProtKB">
        <authorList>
            <consortium name="WormBaseParasite"/>
        </authorList>
    </citation>
    <scope>IDENTIFICATION</scope>
</reference>
<keyword evidence="1" id="KW-1133">Transmembrane helix</keyword>